<dbReference type="InterPro" id="IPR036388">
    <property type="entry name" value="WH-like_DNA-bd_sf"/>
</dbReference>
<dbReference type="Gene3D" id="1.10.10.10">
    <property type="entry name" value="Winged helix-like DNA-binding domain superfamily/Winged helix DNA-binding domain"/>
    <property type="match status" value="1"/>
</dbReference>
<dbReference type="EMBL" id="CP091512">
    <property type="protein sequence ID" value="UOO92905.1"/>
    <property type="molecule type" value="Genomic_DNA"/>
</dbReference>
<name>A0ABY4EAX9_VITST</name>
<evidence type="ECO:0000313" key="2">
    <source>
        <dbReference type="Proteomes" id="UP000832034"/>
    </source>
</evidence>
<organism evidence="1 2">
    <name type="scientific">Vitreoscilla stercoraria</name>
    <dbReference type="NCBI Taxonomy" id="61"/>
    <lineage>
        <taxon>Bacteria</taxon>
        <taxon>Pseudomonadati</taxon>
        <taxon>Pseudomonadota</taxon>
        <taxon>Betaproteobacteria</taxon>
        <taxon>Neisseriales</taxon>
        <taxon>Neisseriaceae</taxon>
        <taxon>Vitreoscilla</taxon>
    </lineage>
</organism>
<dbReference type="Proteomes" id="UP000832034">
    <property type="component" value="Chromosome"/>
</dbReference>
<protein>
    <submittedName>
        <fullName evidence="1">DUF2513 domain-containing protein</fullName>
    </submittedName>
</protein>
<dbReference type="Pfam" id="PF10711">
    <property type="entry name" value="DUF2513"/>
    <property type="match status" value="1"/>
</dbReference>
<sequence length="85" mass="9976">MKCDWNLIYAILLILEEKGSAALPSNQIKIENFSTEQIHYHCQLLYEREFISGKKMSNGNEKYINIINMTWEGHEFLDSLRAEPI</sequence>
<dbReference type="InterPro" id="IPR019650">
    <property type="entry name" value="DUF2513"/>
</dbReference>
<evidence type="ECO:0000313" key="1">
    <source>
        <dbReference type="EMBL" id="UOO92905.1"/>
    </source>
</evidence>
<keyword evidence="2" id="KW-1185">Reference proteome</keyword>
<accession>A0ABY4EAX9</accession>
<reference evidence="1" key="2">
    <citation type="journal article" date="2022" name="Res Sq">
        <title>Evolution of multicellular longitudinally dividing oral cavity symbionts (Neisseriaceae).</title>
        <authorList>
            <person name="Nyongesa S."/>
            <person name="Weber P."/>
            <person name="Bernet E."/>
            <person name="Pullido F."/>
            <person name="Nieckarz M."/>
            <person name="Delaby M."/>
            <person name="Nieves C."/>
            <person name="Viehboeck T."/>
            <person name="Krause N."/>
            <person name="Rivera-Millot A."/>
            <person name="Nakamura A."/>
            <person name="Vischer N."/>
            <person name="VanNieuwenhze M."/>
            <person name="Brun Y."/>
            <person name="Cava F."/>
            <person name="Bulgheresi S."/>
            <person name="Veyrier F."/>
        </authorList>
    </citation>
    <scope>NUCLEOTIDE SEQUENCE</scope>
    <source>
        <strain evidence="1">SAG 1488-6</strain>
    </source>
</reference>
<reference evidence="1" key="1">
    <citation type="submission" date="2021-12" db="EMBL/GenBank/DDBJ databases">
        <authorList>
            <person name="Veyrier F.J."/>
        </authorList>
    </citation>
    <scope>NUCLEOTIDE SEQUENCE</scope>
    <source>
        <strain evidence="1">SAG 1488-6</strain>
    </source>
</reference>
<gene>
    <name evidence="1" type="ORF">LVJ81_02380</name>
</gene>
<proteinExistence type="predicted"/>
<dbReference type="RefSeq" id="WP_019958185.1">
    <property type="nucleotide sequence ID" value="NZ_CP091512.1"/>
</dbReference>